<protein>
    <submittedName>
        <fullName evidence="1">Putative rhamnosyltransferase</fullName>
    </submittedName>
</protein>
<reference evidence="1 2" key="1">
    <citation type="submission" date="2019-03" db="EMBL/GenBank/DDBJ databases">
        <title>Genomic Encyclopedia of Type Strains, Phase IV (KMG-IV): sequencing the most valuable type-strain genomes for metagenomic binning, comparative biology and taxonomic classification.</title>
        <authorList>
            <person name="Goeker M."/>
        </authorList>
    </citation>
    <scope>NUCLEOTIDE SEQUENCE [LARGE SCALE GENOMIC DNA]</scope>
    <source>
        <strain evidence="1 2">DSM 9035</strain>
    </source>
</reference>
<dbReference type="CDD" id="cd00761">
    <property type="entry name" value="Glyco_tranf_GTA_type"/>
    <property type="match status" value="1"/>
</dbReference>
<evidence type="ECO:0000313" key="1">
    <source>
        <dbReference type="EMBL" id="TCT04004.1"/>
    </source>
</evidence>
<evidence type="ECO:0000313" key="2">
    <source>
        <dbReference type="Proteomes" id="UP000294664"/>
    </source>
</evidence>
<dbReference type="InterPro" id="IPR021466">
    <property type="entry name" value="Put_rhamnosyl_transferase"/>
</dbReference>
<name>A0A4R3LU18_9HYPH</name>
<dbReference type="GO" id="GO:0016740">
    <property type="term" value="F:transferase activity"/>
    <property type="evidence" value="ECO:0007669"/>
    <property type="project" value="UniProtKB-KW"/>
</dbReference>
<dbReference type="AlphaFoldDB" id="A0A4R3LU18"/>
<organism evidence="1 2">
    <name type="scientific">Aquabacter spiritensis</name>
    <dbReference type="NCBI Taxonomy" id="933073"/>
    <lineage>
        <taxon>Bacteria</taxon>
        <taxon>Pseudomonadati</taxon>
        <taxon>Pseudomonadota</taxon>
        <taxon>Alphaproteobacteria</taxon>
        <taxon>Hyphomicrobiales</taxon>
        <taxon>Xanthobacteraceae</taxon>
        <taxon>Aquabacter</taxon>
    </lineage>
</organism>
<accession>A0A4R3LU18</accession>
<dbReference type="OrthoDB" id="9771846at2"/>
<comment type="caution">
    <text evidence="1">The sequence shown here is derived from an EMBL/GenBank/DDBJ whole genome shotgun (WGS) entry which is preliminary data.</text>
</comment>
<dbReference type="Pfam" id="PF11316">
    <property type="entry name" value="Rhamno_transf"/>
    <property type="match status" value="1"/>
</dbReference>
<keyword evidence="2" id="KW-1185">Reference proteome</keyword>
<dbReference type="RefSeq" id="WP_132032355.1">
    <property type="nucleotide sequence ID" value="NZ_SMAI01000008.1"/>
</dbReference>
<dbReference type="EMBL" id="SMAI01000008">
    <property type="protein sequence ID" value="TCT04004.1"/>
    <property type="molecule type" value="Genomic_DNA"/>
</dbReference>
<gene>
    <name evidence="1" type="ORF">EDC64_108170</name>
</gene>
<keyword evidence="1" id="KW-0808">Transferase</keyword>
<dbReference type="Proteomes" id="UP000294664">
    <property type="component" value="Unassembled WGS sequence"/>
</dbReference>
<proteinExistence type="predicted"/>
<sequence length="248" mass="27643">MQTLTALLTRFSVPYPVWDDSPPEAYDAWLEVRLDLLARYTLPSIQNLDVKPDCWILLVGPHTPEFFARLEGVVTKAQVPVKLVPCSRGVPVSKSIAVALADEFSLPLRLCTVRLDSDDVIASDFFSRIAAVLHSEGDTSNFGISFPGGAVYEAALDQFSFLGYADNPFIGYVEVVEAWDRLKTVFSRMHIDFLAHVPRSIYIRSTYPMWCSVVHNHNLENAVLLKGVRVILEDAPALRGRFGFSANP</sequence>